<name>A0A8H3IM92_9LECA</name>
<protein>
    <submittedName>
        <fullName evidence="2">Uncharacterized protein</fullName>
    </submittedName>
</protein>
<dbReference type="OrthoDB" id="5430546at2759"/>
<evidence type="ECO:0000313" key="3">
    <source>
        <dbReference type="Proteomes" id="UP000664534"/>
    </source>
</evidence>
<feature type="region of interest" description="Disordered" evidence="1">
    <location>
        <begin position="191"/>
        <end position="216"/>
    </location>
</feature>
<dbReference type="Proteomes" id="UP000664534">
    <property type="component" value="Unassembled WGS sequence"/>
</dbReference>
<gene>
    <name evidence="2" type="ORF">IMSHALPRED_009084</name>
</gene>
<proteinExistence type="predicted"/>
<dbReference type="EMBL" id="CAJPDT010000069">
    <property type="protein sequence ID" value="CAF9933187.1"/>
    <property type="molecule type" value="Genomic_DNA"/>
</dbReference>
<evidence type="ECO:0000256" key="1">
    <source>
        <dbReference type="SAM" id="MobiDB-lite"/>
    </source>
</evidence>
<sequence>MSLFSAANSSGQSNMGVQHISREYIFSEPSLALLTGQQNLNVFQFDSLAGTNSRPVSTGHNNRTRIVEKRGCPQSPHLLWTLPQKRSNQSLTSGRVEGPEQCHPRAFSDICSAKRWKGSVTAPLPSPLSSVVTTRIPRPLLDFSEAKTVSLERTDSAEVTCDQTDCDRRKTLRSPFEYTHDFVTNKIDPNANNDIQRLDSNKPVHSKNSSGYIYYAPTNPSDAVSQVLDAHRRVPRRQLSYGDPPSKSGPRSLHKTTGSWELRQEAERYAEAYGLNSWLDSTSHASDARPYHSEPRSKPRLWLDLSEQKDGIQEAVSIPNCKNRRNQFQSLN</sequence>
<dbReference type="AlphaFoldDB" id="A0A8H3IM92"/>
<feature type="region of interest" description="Disordered" evidence="1">
    <location>
        <begin position="236"/>
        <end position="258"/>
    </location>
</feature>
<accession>A0A8H3IM92</accession>
<organism evidence="2 3">
    <name type="scientific">Imshaugia aleurites</name>
    <dbReference type="NCBI Taxonomy" id="172621"/>
    <lineage>
        <taxon>Eukaryota</taxon>
        <taxon>Fungi</taxon>
        <taxon>Dikarya</taxon>
        <taxon>Ascomycota</taxon>
        <taxon>Pezizomycotina</taxon>
        <taxon>Lecanoromycetes</taxon>
        <taxon>OSLEUM clade</taxon>
        <taxon>Lecanoromycetidae</taxon>
        <taxon>Lecanorales</taxon>
        <taxon>Lecanorineae</taxon>
        <taxon>Parmeliaceae</taxon>
        <taxon>Imshaugia</taxon>
    </lineage>
</organism>
<keyword evidence="3" id="KW-1185">Reference proteome</keyword>
<comment type="caution">
    <text evidence="2">The sequence shown here is derived from an EMBL/GenBank/DDBJ whole genome shotgun (WGS) entry which is preliminary data.</text>
</comment>
<evidence type="ECO:0000313" key="2">
    <source>
        <dbReference type="EMBL" id="CAF9933187.1"/>
    </source>
</evidence>
<reference evidence="2" key="1">
    <citation type="submission" date="2021-03" db="EMBL/GenBank/DDBJ databases">
        <authorList>
            <person name="Tagirdzhanova G."/>
        </authorList>
    </citation>
    <scope>NUCLEOTIDE SEQUENCE</scope>
</reference>